<keyword evidence="2" id="KW-0576">Peroxisome</keyword>
<keyword evidence="5" id="KW-1185">Reference proteome</keyword>
<dbReference type="PANTHER" id="PTHR43684:SF1">
    <property type="entry name" value="ENOYL-COA DELTA ISOMERASE 2"/>
    <property type="match status" value="1"/>
</dbReference>
<sequence length="254" mass="27964">MSNAIRVKHLDNILILAIERPERKNALTHEMYDFLAHQIGEAEKNPEVRVLLLTGTAECFTSGNDVGDFLKSPPTGDSTPVCRFMNALMDCPKPVIASINGAAVGIGTTLLLHCDMVFAGPDTKLQTPFTRLGLCPEYASSITMPALLGHQKAFEMLIAGDVMTADQALAYGLVNVVSNNHQEKALDKARQIAKLPPASVRLGKSMLRQGERDILKHRISEEIQAFSERLGSPEAKEAFQAFMEKRKPDFSRFE</sequence>
<accession>A0ABT0PG53</accession>
<gene>
    <name evidence="4" type="ORF">M3P05_10570</name>
</gene>
<keyword evidence="3" id="KW-0413">Isomerase</keyword>
<dbReference type="InterPro" id="IPR029045">
    <property type="entry name" value="ClpP/crotonase-like_dom_sf"/>
</dbReference>
<dbReference type="InterPro" id="IPR051053">
    <property type="entry name" value="ECH/Chromodomain_protein"/>
</dbReference>
<protein>
    <submittedName>
        <fullName evidence="4">Enoyl-CoA hydratase</fullName>
    </submittedName>
</protein>
<reference evidence="4 5" key="1">
    <citation type="submission" date="2022-05" db="EMBL/GenBank/DDBJ databases">
        <authorList>
            <person name="Park J.-S."/>
        </authorList>
    </citation>
    <scope>NUCLEOTIDE SEQUENCE [LARGE SCALE GENOMIC DNA]</scope>
    <source>
        <strain evidence="4 5">2012CJ34-2</strain>
    </source>
</reference>
<dbReference type="Pfam" id="PF00378">
    <property type="entry name" value="ECH_1"/>
    <property type="match status" value="1"/>
</dbReference>
<dbReference type="PANTHER" id="PTHR43684">
    <property type="match status" value="1"/>
</dbReference>
<dbReference type="Gene3D" id="3.90.226.10">
    <property type="entry name" value="2-enoyl-CoA Hydratase, Chain A, domain 1"/>
    <property type="match status" value="1"/>
</dbReference>
<organism evidence="4 5">
    <name type="scientific">Parendozoicomonas callyspongiae</name>
    <dbReference type="NCBI Taxonomy" id="2942213"/>
    <lineage>
        <taxon>Bacteria</taxon>
        <taxon>Pseudomonadati</taxon>
        <taxon>Pseudomonadota</taxon>
        <taxon>Gammaproteobacteria</taxon>
        <taxon>Oceanospirillales</taxon>
        <taxon>Endozoicomonadaceae</taxon>
        <taxon>Parendozoicomonas</taxon>
    </lineage>
</organism>
<evidence type="ECO:0000313" key="4">
    <source>
        <dbReference type="EMBL" id="MCL6270363.1"/>
    </source>
</evidence>
<dbReference type="Proteomes" id="UP001203338">
    <property type="component" value="Unassembled WGS sequence"/>
</dbReference>
<dbReference type="CDD" id="cd06558">
    <property type="entry name" value="crotonase-like"/>
    <property type="match status" value="1"/>
</dbReference>
<comment type="caution">
    <text evidence="4">The sequence shown here is derived from an EMBL/GenBank/DDBJ whole genome shotgun (WGS) entry which is preliminary data.</text>
</comment>
<comment type="subcellular location">
    <subcellularLocation>
        <location evidence="1">Peroxisome</location>
    </subcellularLocation>
</comment>
<evidence type="ECO:0000256" key="1">
    <source>
        <dbReference type="ARBA" id="ARBA00004275"/>
    </source>
</evidence>
<dbReference type="RefSeq" id="WP_249699565.1">
    <property type="nucleotide sequence ID" value="NZ_JAMFLX010000012.1"/>
</dbReference>
<dbReference type="SUPFAM" id="SSF52096">
    <property type="entry name" value="ClpP/crotonase"/>
    <property type="match status" value="1"/>
</dbReference>
<dbReference type="EMBL" id="JAMFLX010000012">
    <property type="protein sequence ID" value="MCL6270363.1"/>
    <property type="molecule type" value="Genomic_DNA"/>
</dbReference>
<dbReference type="InterPro" id="IPR001753">
    <property type="entry name" value="Enoyl-CoA_hydra/iso"/>
</dbReference>
<evidence type="ECO:0000256" key="3">
    <source>
        <dbReference type="ARBA" id="ARBA00023235"/>
    </source>
</evidence>
<evidence type="ECO:0000313" key="5">
    <source>
        <dbReference type="Proteomes" id="UP001203338"/>
    </source>
</evidence>
<proteinExistence type="predicted"/>
<name>A0ABT0PG53_9GAMM</name>
<evidence type="ECO:0000256" key="2">
    <source>
        <dbReference type="ARBA" id="ARBA00023140"/>
    </source>
</evidence>